<feature type="domain" description="Glycosyl hydrolase family 38 C-terminal" evidence="1">
    <location>
        <begin position="3"/>
        <end position="60"/>
    </location>
</feature>
<dbReference type="Proteomes" id="UP001162483">
    <property type="component" value="Unassembled WGS sequence"/>
</dbReference>
<keyword evidence="3" id="KW-1185">Reference proteome</keyword>
<dbReference type="EMBL" id="CATNWA010017567">
    <property type="protein sequence ID" value="CAI9601432.1"/>
    <property type="molecule type" value="Genomic_DNA"/>
</dbReference>
<dbReference type="InterPro" id="IPR050843">
    <property type="entry name" value="Glycosyl_Hydrlase_38"/>
</dbReference>
<reference evidence="2" key="1">
    <citation type="submission" date="2023-05" db="EMBL/GenBank/DDBJ databases">
        <authorList>
            <person name="Stuckert A."/>
        </authorList>
    </citation>
    <scope>NUCLEOTIDE SEQUENCE</scope>
</reference>
<proteinExistence type="predicted"/>
<sequence>MQKRDFKAYKNNTVARNYYPMVRMAYIEDENTRLVIMAERSHGVSSLENGQVEIMLHRRLWNNLEWDLNYNLTLNDTSVVRPTLWLLMGSKTVTTSMYQRLGLSLEHRPLVMFIAFKGKSSTEKMPSVPIVLPPNIHLQILSVPGWRYSSNHTEHIHNFYKGNKQKTAADFHRVLLRIQHLYEADEDPVLSKPASVNLKSLLKGLGDVTFVEERSLTGTWHLNTMERWQWKTTQRTMKTKDQMQPAKTLEDFVLTVEPKEIRTLFVYFR</sequence>
<organism evidence="2 3">
    <name type="scientific">Staurois parvus</name>
    <dbReference type="NCBI Taxonomy" id="386267"/>
    <lineage>
        <taxon>Eukaryota</taxon>
        <taxon>Metazoa</taxon>
        <taxon>Chordata</taxon>
        <taxon>Craniata</taxon>
        <taxon>Vertebrata</taxon>
        <taxon>Euteleostomi</taxon>
        <taxon>Amphibia</taxon>
        <taxon>Batrachia</taxon>
        <taxon>Anura</taxon>
        <taxon>Neobatrachia</taxon>
        <taxon>Ranoidea</taxon>
        <taxon>Ranidae</taxon>
        <taxon>Staurois</taxon>
    </lineage>
</organism>
<dbReference type="Gene3D" id="2.60.40.1360">
    <property type="match status" value="1"/>
</dbReference>
<evidence type="ECO:0000313" key="3">
    <source>
        <dbReference type="Proteomes" id="UP001162483"/>
    </source>
</evidence>
<evidence type="ECO:0000313" key="2">
    <source>
        <dbReference type="EMBL" id="CAI9601432.1"/>
    </source>
</evidence>
<dbReference type="PANTHER" id="PTHR11607:SF28">
    <property type="entry name" value="EPIDIDYMIS-SPECIFIC ALPHA-MANNOSIDASE"/>
    <property type="match status" value="1"/>
</dbReference>
<evidence type="ECO:0000259" key="1">
    <source>
        <dbReference type="Pfam" id="PF07748"/>
    </source>
</evidence>
<gene>
    <name evidence="2" type="ORF">SPARVUS_LOCUS12982495</name>
</gene>
<dbReference type="InterPro" id="IPR011682">
    <property type="entry name" value="Glyco_hydro_38_C"/>
</dbReference>
<dbReference type="SUPFAM" id="SSF74650">
    <property type="entry name" value="Galactose mutarotase-like"/>
    <property type="match status" value="1"/>
</dbReference>
<protein>
    <recommendedName>
        <fullName evidence="1">Glycosyl hydrolase family 38 C-terminal domain-containing protein</fullName>
    </recommendedName>
</protein>
<dbReference type="InterPro" id="IPR011013">
    <property type="entry name" value="Gal_mutarotase_sf_dom"/>
</dbReference>
<name>A0ABN9FZQ7_9NEOB</name>
<dbReference type="Pfam" id="PF07748">
    <property type="entry name" value="Glyco_hydro_38C"/>
    <property type="match status" value="1"/>
</dbReference>
<dbReference type="Gene3D" id="2.70.98.30">
    <property type="entry name" value="Golgi alpha-mannosidase II, domain 4"/>
    <property type="match status" value="1"/>
</dbReference>
<accession>A0ABN9FZQ7</accession>
<comment type="caution">
    <text evidence="2">The sequence shown here is derived from an EMBL/GenBank/DDBJ whole genome shotgun (WGS) entry which is preliminary data.</text>
</comment>
<dbReference type="PANTHER" id="PTHR11607">
    <property type="entry name" value="ALPHA-MANNOSIDASE"/>
    <property type="match status" value="1"/>
</dbReference>